<feature type="chain" id="PRO_5022743750" evidence="1">
    <location>
        <begin position="28"/>
        <end position="326"/>
    </location>
</feature>
<keyword evidence="4" id="KW-1185">Reference proteome</keyword>
<dbReference type="PANTHER" id="PTHR12110">
    <property type="entry name" value="HYDROXYPYRUVATE ISOMERASE"/>
    <property type="match status" value="1"/>
</dbReference>
<dbReference type="GO" id="GO:0016853">
    <property type="term" value="F:isomerase activity"/>
    <property type="evidence" value="ECO:0007669"/>
    <property type="project" value="UniProtKB-KW"/>
</dbReference>
<dbReference type="PROSITE" id="PS51257">
    <property type="entry name" value="PROKAR_LIPOPROTEIN"/>
    <property type="match status" value="1"/>
</dbReference>
<dbReference type="RefSeq" id="WP_147929456.1">
    <property type="nucleotide sequence ID" value="NZ_VOXD01000004.1"/>
</dbReference>
<dbReference type="OrthoDB" id="1114629at2"/>
<dbReference type="InterPro" id="IPR036237">
    <property type="entry name" value="Xyl_isomerase-like_sf"/>
</dbReference>
<dbReference type="Gene3D" id="3.20.20.150">
    <property type="entry name" value="Divalent-metal-dependent TIM barrel enzymes"/>
    <property type="match status" value="1"/>
</dbReference>
<dbReference type="EMBL" id="VOXD01000004">
    <property type="protein sequence ID" value="TXF90998.1"/>
    <property type="molecule type" value="Genomic_DNA"/>
</dbReference>
<protein>
    <submittedName>
        <fullName evidence="3">Sugar phosphate isomerase/epimerase</fullName>
    </submittedName>
</protein>
<organism evidence="3 4">
    <name type="scientific">Neolewinella aurantiaca</name>
    <dbReference type="NCBI Taxonomy" id="2602767"/>
    <lineage>
        <taxon>Bacteria</taxon>
        <taxon>Pseudomonadati</taxon>
        <taxon>Bacteroidota</taxon>
        <taxon>Saprospiria</taxon>
        <taxon>Saprospirales</taxon>
        <taxon>Lewinellaceae</taxon>
        <taxon>Neolewinella</taxon>
    </lineage>
</organism>
<evidence type="ECO:0000313" key="3">
    <source>
        <dbReference type="EMBL" id="TXF90998.1"/>
    </source>
</evidence>
<dbReference type="InterPro" id="IPR050312">
    <property type="entry name" value="IolE/XylAMocC-like"/>
</dbReference>
<dbReference type="Pfam" id="PF01261">
    <property type="entry name" value="AP_endonuc_2"/>
    <property type="match status" value="1"/>
</dbReference>
<accession>A0A5C7FSH4</accession>
<evidence type="ECO:0000259" key="2">
    <source>
        <dbReference type="Pfam" id="PF01261"/>
    </source>
</evidence>
<feature type="domain" description="Xylose isomerase-like TIM barrel" evidence="2">
    <location>
        <begin position="86"/>
        <end position="323"/>
    </location>
</feature>
<name>A0A5C7FSH4_9BACT</name>
<proteinExistence type="predicted"/>
<keyword evidence="1" id="KW-0732">Signal</keyword>
<dbReference type="SUPFAM" id="SSF51658">
    <property type="entry name" value="Xylose isomerase-like"/>
    <property type="match status" value="1"/>
</dbReference>
<gene>
    <name evidence="3" type="ORF">FUA23_04130</name>
</gene>
<dbReference type="PANTHER" id="PTHR12110:SF53">
    <property type="entry name" value="BLR5974 PROTEIN"/>
    <property type="match status" value="1"/>
</dbReference>
<reference evidence="3 4" key="1">
    <citation type="submission" date="2019-08" db="EMBL/GenBank/DDBJ databases">
        <title>Lewinella sp. strain SSH13 Genome sequencing and assembly.</title>
        <authorList>
            <person name="Kim I."/>
        </authorList>
    </citation>
    <scope>NUCLEOTIDE SEQUENCE [LARGE SCALE GENOMIC DNA]</scope>
    <source>
        <strain evidence="3 4">SSH13</strain>
    </source>
</reference>
<dbReference type="Proteomes" id="UP000321907">
    <property type="component" value="Unassembled WGS sequence"/>
</dbReference>
<dbReference type="AlphaFoldDB" id="A0A5C7FSH4"/>
<sequence>MQRRNFLRTSSKAGLALGLLGTTGLLSCGNSTTSEDGATAEAATPAPAAEPSLWFDISLAQWSLHRTLKAGEMDNLDFAKVTRETFGLSGIEYVNQFFKDKATDMDYLKQMKQRADDNGVTSVLIMCDGEGNLGDTDKNKRMEAVNNHHKWIDAAKFLGCHSIRVNAAGKGTAEEVAKAATEGLAKLSEYGKTNGINVIVENHGGYSSNGQWLANVIKNTGMDNCGTLPDFGNFCITREEGNWRNCLEEYDRYKGVEELMPYAKAVSAKANVFDADGWEKESDYKKILKTVKDAGYTGWIGVEYEGDSLSEEEGIKKTIELLKMAA</sequence>
<comment type="caution">
    <text evidence="3">The sequence shown here is derived from an EMBL/GenBank/DDBJ whole genome shotgun (WGS) entry which is preliminary data.</text>
</comment>
<keyword evidence="3" id="KW-0413">Isomerase</keyword>
<feature type="signal peptide" evidence="1">
    <location>
        <begin position="1"/>
        <end position="27"/>
    </location>
</feature>
<dbReference type="InterPro" id="IPR013022">
    <property type="entry name" value="Xyl_isomerase-like_TIM-brl"/>
</dbReference>
<evidence type="ECO:0000313" key="4">
    <source>
        <dbReference type="Proteomes" id="UP000321907"/>
    </source>
</evidence>
<evidence type="ECO:0000256" key="1">
    <source>
        <dbReference type="SAM" id="SignalP"/>
    </source>
</evidence>